<dbReference type="Pfam" id="PF05618">
    <property type="entry name" value="Zn_protease"/>
    <property type="match status" value="1"/>
</dbReference>
<protein>
    <submittedName>
        <fullName evidence="2">ATP-dependent Zn protease</fullName>
    </submittedName>
</protein>
<dbReference type="GO" id="GO:0008233">
    <property type="term" value="F:peptidase activity"/>
    <property type="evidence" value="ECO:0007669"/>
    <property type="project" value="UniProtKB-KW"/>
</dbReference>
<dbReference type="PANTHER" id="PTHR38037">
    <property type="entry name" value="ZN_PROTEASE DOMAIN-CONTAINING PROTEIN"/>
    <property type="match status" value="1"/>
</dbReference>
<dbReference type="InterPro" id="IPR021109">
    <property type="entry name" value="Peptidase_aspartic_dom_sf"/>
</dbReference>
<evidence type="ECO:0000313" key="2">
    <source>
        <dbReference type="EMBL" id="SBW84782.1"/>
    </source>
</evidence>
<proteinExistence type="predicted"/>
<evidence type="ECO:0000259" key="1">
    <source>
        <dbReference type="Pfam" id="PF05618"/>
    </source>
</evidence>
<organism evidence="2 3">
    <name type="scientific">Pseudomonas veronii 1YdBTEX2</name>
    <dbReference type="NCBI Taxonomy" id="1295141"/>
    <lineage>
        <taxon>Bacteria</taxon>
        <taxon>Pseudomonadati</taxon>
        <taxon>Pseudomonadota</taxon>
        <taxon>Gammaproteobacteria</taxon>
        <taxon>Pseudomonadales</taxon>
        <taxon>Pseudomonadaceae</taxon>
        <taxon>Pseudomonas</taxon>
    </lineage>
</organism>
<keyword evidence="2" id="KW-0378">Hydrolase</keyword>
<dbReference type="GO" id="GO:0006508">
    <property type="term" value="P:proteolysis"/>
    <property type="evidence" value="ECO:0007669"/>
    <property type="project" value="UniProtKB-KW"/>
</dbReference>
<keyword evidence="2" id="KW-0645">Protease</keyword>
<dbReference type="AlphaFoldDB" id="A0A1D3K947"/>
<dbReference type="PANTHER" id="PTHR38037:SF2">
    <property type="entry name" value="ATP-DEPENDENT ZINC PROTEASE DOMAIN-CONTAINING PROTEIN-RELATED"/>
    <property type="match status" value="1"/>
</dbReference>
<dbReference type="Proteomes" id="UP000245431">
    <property type="component" value="Chromosome PVE_r2"/>
</dbReference>
<gene>
    <name evidence="2" type="ORF">PVE_R2G0756</name>
</gene>
<dbReference type="SUPFAM" id="SSF50630">
    <property type="entry name" value="Acid proteases"/>
    <property type="match status" value="1"/>
</dbReference>
<reference evidence="3" key="1">
    <citation type="submission" date="2016-07" db="EMBL/GenBank/DDBJ databases">
        <authorList>
            <person name="Florea S."/>
            <person name="Webb J.S."/>
            <person name="Jaromczyk J."/>
            <person name="Schardl C.L."/>
        </authorList>
    </citation>
    <scope>NUCLEOTIDE SEQUENCE [LARGE SCALE GENOMIC DNA]</scope>
    <source>
        <strain evidence="3">1YdBTEX2</strain>
    </source>
</reference>
<dbReference type="Gene3D" id="2.40.70.10">
    <property type="entry name" value="Acid Proteases"/>
    <property type="match status" value="1"/>
</dbReference>
<sequence>MGEQPQLRGCLGLVIDGAADNLSSLQHKKQLSQPIKEVSFMPYRTTRWLIAGVFALAMAPGFAETKSPPKVFGWVEEGQIQPENISVKIKLDTGALTSSMDAKDLERFEKDNERWVRFNVEVKDNMTGKMTNSSFERKVVRNVKVRGAGGAERRPVVMMKICIGSRMYDEEFSLKDRGKMNYPVLIGRSTLARIGAVDASRTFTVEPKCDTP</sequence>
<feature type="domain" description="Retropepsin-like aspartic endopeptidase" evidence="1">
    <location>
        <begin position="71"/>
        <end position="205"/>
    </location>
</feature>
<dbReference type="InterPro" id="IPR008503">
    <property type="entry name" value="Asp_endopeptidase"/>
</dbReference>
<accession>A0A1D3K947</accession>
<name>A0A1D3K947_PSEVE</name>
<evidence type="ECO:0000313" key="3">
    <source>
        <dbReference type="Proteomes" id="UP000245431"/>
    </source>
</evidence>
<dbReference type="EMBL" id="LT599584">
    <property type="protein sequence ID" value="SBW84782.1"/>
    <property type="molecule type" value="Genomic_DNA"/>
</dbReference>